<accession>A0A9Q1QB08</accession>
<reference evidence="2" key="1">
    <citation type="submission" date="2022-04" db="EMBL/GenBank/DDBJ databases">
        <title>Carnegiea gigantea Genome sequencing and assembly v2.</title>
        <authorList>
            <person name="Copetti D."/>
            <person name="Sanderson M.J."/>
            <person name="Burquez A."/>
            <person name="Wojciechowski M.F."/>
        </authorList>
    </citation>
    <scope>NUCLEOTIDE SEQUENCE</scope>
    <source>
        <strain evidence="2">SGP5-SGP5p</strain>
        <tissue evidence="2">Aerial part</tissue>
    </source>
</reference>
<dbReference type="AlphaFoldDB" id="A0A9Q1QB08"/>
<keyword evidence="3" id="KW-1185">Reference proteome</keyword>
<evidence type="ECO:0000256" key="1">
    <source>
        <dbReference type="SAM" id="MobiDB-lite"/>
    </source>
</evidence>
<comment type="caution">
    <text evidence="2">The sequence shown here is derived from an EMBL/GenBank/DDBJ whole genome shotgun (WGS) entry which is preliminary data.</text>
</comment>
<evidence type="ECO:0008006" key="4">
    <source>
        <dbReference type="Google" id="ProtNLM"/>
    </source>
</evidence>
<evidence type="ECO:0000313" key="3">
    <source>
        <dbReference type="Proteomes" id="UP001153076"/>
    </source>
</evidence>
<proteinExistence type="predicted"/>
<feature type="compositionally biased region" description="Basic and acidic residues" evidence="1">
    <location>
        <begin position="34"/>
        <end position="44"/>
    </location>
</feature>
<dbReference type="CDD" id="cd00303">
    <property type="entry name" value="retropepsin_like"/>
    <property type="match status" value="1"/>
</dbReference>
<protein>
    <recommendedName>
        <fullName evidence="4">Peptidase A2 domain-containing protein</fullName>
    </recommendedName>
</protein>
<dbReference type="PANTHER" id="PTHR33240:SF17">
    <property type="entry name" value="EUKARYOTIC PEPTIDE CHAIN RELEASE FACTOR GTP-BINDING SUBUNIT-LIKE"/>
    <property type="match status" value="1"/>
</dbReference>
<sequence length="502" mass="54338">MEAVNSARPLPHVDYVPTAGCEPSHRCACLPSPHRTEREREAPRSNRIGQPYTGNHDRHAAAATRPSGHQFKGRRRSPLWLPPCMRLTCGGRPSLKNRSRPPDAEGKLRNGHTTAECHELKKALHELAPPFLREEREPAQPQPWDEECSTEVVVTIAGGYAEGMTRSAWKAQLRGAQEAPHFASPHNDPLMVEMKIASVIVRRILIDTGSSMDTITWDCLKKLMYLGRDIVPLVHLILGIGGQEVNPTGMICLLLCFGDKLKARNLQVDFLVVDVPTADNVILGHLTLHKLKKGGYISGPPLSSRPSSSGVSALASKGLVASSLRPSPSSEEGDKLHLLGVLTLGLGRLAFINIMEVDLEPCSLALAALLAPAVTSASAVESASSSRCYKSFFSFSRASFSSSSFSQRHWYRVTSPSNLWCSTAAFTPRAKASAIVTSSLVTLWGSEVLEAAMVGLDKVRGRLKGTRGSTTSGLRRSPHGLRGASVFFGLQQTSFPYGEGVD</sequence>
<name>A0A9Q1QB08_9CARY</name>
<dbReference type="InterPro" id="IPR021109">
    <property type="entry name" value="Peptidase_aspartic_dom_sf"/>
</dbReference>
<evidence type="ECO:0000313" key="2">
    <source>
        <dbReference type="EMBL" id="KAJ8435522.1"/>
    </source>
</evidence>
<dbReference type="SUPFAM" id="SSF50630">
    <property type="entry name" value="Acid proteases"/>
    <property type="match status" value="1"/>
</dbReference>
<dbReference type="Proteomes" id="UP001153076">
    <property type="component" value="Unassembled WGS sequence"/>
</dbReference>
<feature type="region of interest" description="Disordered" evidence="1">
    <location>
        <begin position="31"/>
        <end position="76"/>
    </location>
</feature>
<organism evidence="2 3">
    <name type="scientific">Carnegiea gigantea</name>
    <dbReference type="NCBI Taxonomy" id="171969"/>
    <lineage>
        <taxon>Eukaryota</taxon>
        <taxon>Viridiplantae</taxon>
        <taxon>Streptophyta</taxon>
        <taxon>Embryophyta</taxon>
        <taxon>Tracheophyta</taxon>
        <taxon>Spermatophyta</taxon>
        <taxon>Magnoliopsida</taxon>
        <taxon>eudicotyledons</taxon>
        <taxon>Gunneridae</taxon>
        <taxon>Pentapetalae</taxon>
        <taxon>Caryophyllales</taxon>
        <taxon>Cactineae</taxon>
        <taxon>Cactaceae</taxon>
        <taxon>Cactoideae</taxon>
        <taxon>Echinocereeae</taxon>
        <taxon>Carnegiea</taxon>
    </lineage>
</organism>
<gene>
    <name evidence="2" type="ORF">Cgig2_032109</name>
</gene>
<dbReference type="EMBL" id="JAKOGI010000408">
    <property type="protein sequence ID" value="KAJ8435522.1"/>
    <property type="molecule type" value="Genomic_DNA"/>
</dbReference>
<dbReference type="PANTHER" id="PTHR33240">
    <property type="entry name" value="OS08G0508500 PROTEIN"/>
    <property type="match status" value="1"/>
</dbReference>
<dbReference type="Gene3D" id="2.40.70.10">
    <property type="entry name" value="Acid Proteases"/>
    <property type="match status" value="1"/>
</dbReference>
<feature type="region of interest" description="Disordered" evidence="1">
    <location>
        <begin position="91"/>
        <end position="110"/>
    </location>
</feature>